<dbReference type="AlphaFoldDB" id="A0A7U2EPP5"/>
<keyword evidence="1" id="KW-1133">Transmembrane helix</keyword>
<evidence type="ECO:0000313" key="3">
    <source>
        <dbReference type="Proteomes" id="UP000663193"/>
    </source>
</evidence>
<protein>
    <submittedName>
        <fullName evidence="2">Uncharacterized protein</fullName>
    </submittedName>
</protein>
<evidence type="ECO:0000313" key="2">
    <source>
        <dbReference type="EMBL" id="QRC90699.1"/>
    </source>
</evidence>
<accession>A0A7U2EPP5</accession>
<reference evidence="3" key="1">
    <citation type="journal article" date="2021" name="BMC Genomics">
        <title>Chromosome-level genome assembly and manually-curated proteome of model necrotroph Parastagonospora nodorum Sn15 reveals a genome-wide trove of candidate effector homologs, and redundancy of virulence-related functions within an accessory chromosome.</title>
        <authorList>
            <person name="Bertazzoni S."/>
            <person name="Jones D.A.B."/>
            <person name="Phan H.T."/>
            <person name="Tan K.-C."/>
            <person name="Hane J.K."/>
        </authorList>
    </citation>
    <scope>NUCLEOTIDE SEQUENCE [LARGE SCALE GENOMIC DNA]</scope>
    <source>
        <strain evidence="3">SN15 / ATCC MYA-4574 / FGSC 10173)</strain>
    </source>
</reference>
<keyword evidence="3" id="KW-1185">Reference proteome</keyword>
<dbReference type="Proteomes" id="UP000663193">
    <property type="component" value="Chromosome 1"/>
</dbReference>
<keyword evidence="1" id="KW-0472">Membrane</keyword>
<feature type="transmembrane region" description="Helical" evidence="1">
    <location>
        <begin position="62"/>
        <end position="83"/>
    </location>
</feature>
<dbReference type="VEuPathDB" id="FungiDB:JI435_300130"/>
<dbReference type="EMBL" id="CP069023">
    <property type="protein sequence ID" value="QRC90699.1"/>
    <property type="molecule type" value="Genomic_DNA"/>
</dbReference>
<gene>
    <name evidence="2" type="ORF">JI435_300130</name>
</gene>
<proteinExistence type="predicted"/>
<organism evidence="2 3">
    <name type="scientific">Phaeosphaeria nodorum (strain SN15 / ATCC MYA-4574 / FGSC 10173)</name>
    <name type="common">Glume blotch fungus</name>
    <name type="synonym">Parastagonospora nodorum</name>
    <dbReference type="NCBI Taxonomy" id="321614"/>
    <lineage>
        <taxon>Eukaryota</taxon>
        <taxon>Fungi</taxon>
        <taxon>Dikarya</taxon>
        <taxon>Ascomycota</taxon>
        <taxon>Pezizomycotina</taxon>
        <taxon>Dothideomycetes</taxon>
        <taxon>Pleosporomycetidae</taxon>
        <taxon>Pleosporales</taxon>
        <taxon>Pleosporineae</taxon>
        <taxon>Phaeosphaeriaceae</taxon>
        <taxon>Parastagonospora</taxon>
    </lineage>
</organism>
<sequence length="134" mass="14214">MSDNDNPGTISSRFVLWGDCAITTSALDTRIVALLESHPIAGEADFAKLALWGNNCAVSPRGLLVGLCLGSVGAFLMTAYGNCFGPSRGRFKPAHDRASSLSGERGVIDACNGFKGLFRQCAARSKLQLECFVK</sequence>
<keyword evidence="1" id="KW-0812">Transmembrane</keyword>
<evidence type="ECO:0000256" key="1">
    <source>
        <dbReference type="SAM" id="Phobius"/>
    </source>
</evidence>
<name>A0A7U2EPP5_PHANO</name>